<reference evidence="2 3" key="1">
    <citation type="journal article" date="2019" name="Sci. Rep.">
        <title>Orb-weaving spider Araneus ventricosus genome elucidates the spidroin gene catalogue.</title>
        <authorList>
            <person name="Kono N."/>
            <person name="Nakamura H."/>
            <person name="Ohtoshi R."/>
            <person name="Moran D.A.P."/>
            <person name="Shinohara A."/>
            <person name="Yoshida Y."/>
            <person name="Fujiwara M."/>
            <person name="Mori M."/>
            <person name="Tomita M."/>
            <person name="Arakawa K."/>
        </authorList>
    </citation>
    <scope>NUCLEOTIDE SEQUENCE [LARGE SCALE GENOMIC DNA]</scope>
</reference>
<dbReference type="EMBL" id="BGPR01001912">
    <property type="protein sequence ID" value="GBM64144.1"/>
    <property type="molecule type" value="Genomic_DNA"/>
</dbReference>
<gene>
    <name evidence="2" type="ORF">AVEN_227291_1</name>
</gene>
<protein>
    <submittedName>
        <fullName evidence="2">Uncharacterized protein</fullName>
    </submittedName>
</protein>
<feature type="region of interest" description="Disordered" evidence="1">
    <location>
        <begin position="20"/>
        <end position="59"/>
    </location>
</feature>
<keyword evidence="3" id="KW-1185">Reference proteome</keyword>
<dbReference type="AlphaFoldDB" id="A0A4Y2HFR9"/>
<dbReference type="Proteomes" id="UP000499080">
    <property type="component" value="Unassembled WGS sequence"/>
</dbReference>
<accession>A0A4Y2HFR9</accession>
<name>A0A4Y2HFR9_ARAVE</name>
<evidence type="ECO:0000313" key="3">
    <source>
        <dbReference type="Proteomes" id="UP000499080"/>
    </source>
</evidence>
<sequence>MAASPPSFCPHKFHQNSLASAHFSEVPNQRSKKRPPFFVKFSPENQQTQTPVCPSLPPTKRPFPYVTGSYVTSLERSPKFRTRPDISFSRVFQGPCLRRNEEPPSRGKRKERIPSPLLFISWHKQIIISHTQNLRAIKSLNKT</sequence>
<organism evidence="2 3">
    <name type="scientific">Araneus ventricosus</name>
    <name type="common">Orbweaver spider</name>
    <name type="synonym">Epeira ventricosa</name>
    <dbReference type="NCBI Taxonomy" id="182803"/>
    <lineage>
        <taxon>Eukaryota</taxon>
        <taxon>Metazoa</taxon>
        <taxon>Ecdysozoa</taxon>
        <taxon>Arthropoda</taxon>
        <taxon>Chelicerata</taxon>
        <taxon>Arachnida</taxon>
        <taxon>Araneae</taxon>
        <taxon>Araneomorphae</taxon>
        <taxon>Entelegynae</taxon>
        <taxon>Araneoidea</taxon>
        <taxon>Araneidae</taxon>
        <taxon>Araneus</taxon>
    </lineage>
</organism>
<evidence type="ECO:0000313" key="2">
    <source>
        <dbReference type="EMBL" id="GBM64144.1"/>
    </source>
</evidence>
<feature type="compositionally biased region" description="Polar residues" evidence="1">
    <location>
        <begin position="43"/>
        <end position="52"/>
    </location>
</feature>
<evidence type="ECO:0000256" key="1">
    <source>
        <dbReference type="SAM" id="MobiDB-lite"/>
    </source>
</evidence>
<proteinExistence type="predicted"/>
<comment type="caution">
    <text evidence="2">The sequence shown here is derived from an EMBL/GenBank/DDBJ whole genome shotgun (WGS) entry which is preliminary data.</text>
</comment>